<reference evidence="10" key="1">
    <citation type="submission" date="2021-01" db="EMBL/GenBank/DDBJ databases">
        <title>Modified the classification status of verrucomicrobia.</title>
        <authorList>
            <person name="Feng X."/>
        </authorList>
    </citation>
    <scope>NUCLEOTIDE SEQUENCE</scope>
    <source>
        <strain evidence="10">KCTC 13126</strain>
    </source>
</reference>
<dbReference type="Proteomes" id="UP000617628">
    <property type="component" value="Unassembled WGS sequence"/>
</dbReference>
<gene>
    <name evidence="10" type="ORF">JIN87_02605</name>
</gene>
<feature type="transmembrane region" description="Helical" evidence="8">
    <location>
        <begin position="176"/>
        <end position="194"/>
    </location>
</feature>
<dbReference type="InterPro" id="IPR050297">
    <property type="entry name" value="LipidA_mod_glycosyltrf_83"/>
</dbReference>
<evidence type="ECO:0000256" key="3">
    <source>
        <dbReference type="ARBA" id="ARBA00022676"/>
    </source>
</evidence>
<name>A0A934RXK6_9BACT</name>
<evidence type="ECO:0000256" key="5">
    <source>
        <dbReference type="ARBA" id="ARBA00022692"/>
    </source>
</evidence>
<evidence type="ECO:0000256" key="1">
    <source>
        <dbReference type="ARBA" id="ARBA00004651"/>
    </source>
</evidence>
<keyword evidence="4" id="KW-0808">Transferase</keyword>
<protein>
    <submittedName>
        <fullName evidence="10">Glycosyltransferase family 39 protein</fullName>
    </submittedName>
</protein>
<evidence type="ECO:0000313" key="11">
    <source>
        <dbReference type="Proteomes" id="UP000617628"/>
    </source>
</evidence>
<evidence type="ECO:0000256" key="8">
    <source>
        <dbReference type="SAM" id="Phobius"/>
    </source>
</evidence>
<feature type="transmembrane region" description="Helical" evidence="8">
    <location>
        <begin position="81"/>
        <end position="99"/>
    </location>
</feature>
<keyword evidence="7 8" id="KW-0472">Membrane</keyword>
<evidence type="ECO:0000259" key="9">
    <source>
        <dbReference type="Pfam" id="PF13231"/>
    </source>
</evidence>
<accession>A0A934RXK6</accession>
<feature type="transmembrane region" description="Helical" evidence="8">
    <location>
        <begin position="317"/>
        <end position="336"/>
    </location>
</feature>
<feature type="domain" description="Glycosyltransferase RgtA/B/C/D-like" evidence="9">
    <location>
        <begin position="65"/>
        <end position="208"/>
    </location>
</feature>
<dbReference type="InterPro" id="IPR038731">
    <property type="entry name" value="RgtA/B/C-like"/>
</dbReference>
<evidence type="ECO:0000256" key="4">
    <source>
        <dbReference type="ARBA" id="ARBA00022679"/>
    </source>
</evidence>
<comment type="subcellular location">
    <subcellularLocation>
        <location evidence="1">Cell membrane</location>
        <topology evidence="1">Multi-pass membrane protein</topology>
    </subcellularLocation>
</comment>
<dbReference type="PANTHER" id="PTHR33908">
    <property type="entry name" value="MANNOSYLTRANSFERASE YKCB-RELATED"/>
    <property type="match status" value="1"/>
</dbReference>
<feature type="transmembrane region" description="Helical" evidence="8">
    <location>
        <begin position="348"/>
        <end position="366"/>
    </location>
</feature>
<organism evidence="10 11">
    <name type="scientific">Pelagicoccus mobilis</name>
    <dbReference type="NCBI Taxonomy" id="415221"/>
    <lineage>
        <taxon>Bacteria</taxon>
        <taxon>Pseudomonadati</taxon>
        <taxon>Verrucomicrobiota</taxon>
        <taxon>Opitutia</taxon>
        <taxon>Puniceicoccales</taxon>
        <taxon>Pelagicoccaceae</taxon>
        <taxon>Pelagicoccus</taxon>
    </lineage>
</organism>
<dbReference type="RefSeq" id="WP_200353956.1">
    <property type="nucleotide sequence ID" value="NZ_JAENIL010000003.1"/>
</dbReference>
<dbReference type="GO" id="GO:0005886">
    <property type="term" value="C:plasma membrane"/>
    <property type="evidence" value="ECO:0007669"/>
    <property type="project" value="UniProtKB-SubCell"/>
</dbReference>
<keyword evidence="6 8" id="KW-1133">Transmembrane helix</keyword>
<keyword evidence="5 8" id="KW-0812">Transmembrane</keyword>
<dbReference type="AlphaFoldDB" id="A0A934RXK6"/>
<feature type="transmembrane region" description="Helical" evidence="8">
    <location>
        <begin position="291"/>
        <end position="311"/>
    </location>
</feature>
<feature type="transmembrane region" description="Helical" evidence="8">
    <location>
        <begin position="129"/>
        <end position="147"/>
    </location>
</feature>
<evidence type="ECO:0000256" key="6">
    <source>
        <dbReference type="ARBA" id="ARBA00022989"/>
    </source>
</evidence>
<evidence type="ECO:0000256" key="7">
    <source>
        <dbReference type="ARBA" id="ARBA00023136"/>
    </source>
</evidence>
<keyword evidence="3" id="KW-0328">Glycosyltransferase</keyword>
<dbReference type="PANTHER" id="PTHR33908:SF11">
    <property type="entry name" value="MEMBRANE PROTEIN"/>
    <property type="match status" value="1"/>
</dbReference>
<evidence type="ECO:0000256" key="2">
    <source>
        <dbReference type="ARBA" id="ARBA00022475"/>
    </source>
</evidence>
<dbReference type="GO" id="GO:0009103">
    <property type="term" value="P:lipopolysaccharide biosynthetic process"/>
    <property type="evidence" value="ECO:0007669"/>
    <property type="project" value="UniProtKB-ARBA"/>
</dbReference>
<dbReference type="Pfam" id="PF13231">
    <property type="entry name" value="PMT_2"/>
    <property type="match status" value="1"/>
</dbReference>
<proteinExistence type="predicted"/>
<keyword evidence="2" id="KW-1003">Cell membrane</keyword>
<feature type="transmembrane region" description="Helical" evidence="8">
    <location>
        <begin position="261"/>
        <end position="279"/>
    </location>
</feature>
<dbReference type="EMBL" id="JAENIL010000003">
    <property type="protein sequence ID" value="MBK1875739.1"/>
    <property type="molecule type" value="Genomic_DNA"/>
</dbReference>
<feature type="transmembrane region" description="Helical" evidence="8">
    <location>
        <begin position="12"/>
        <end position="30"/>
    </location>
</feature>
<keyword evidence="11" id="KW-1185">Reference proteome</keyword>
<sequence>MPNALESNRWSPISKYLLVGVLLVVAHLPFRSVWFDDQDSIHFALAIEELNLLKHQPHPPGYAAYVYTARAIDSVLDDPQLTLTLLSVFTGVGCILLVFSLGKWLVDWKVGLIAAAVMLVAPARMQTSLVAMNDIVAVFFLLLSIRLGLNCRKGGIWFPVLSGLALGWTVGVRPQLIIMGVAFALVLIVYCRLWSQRGLFVAGGLVGTLAWLVPISLGHGSFSRYYQFSQKQYQNHPDVRAQFDLESVVELWGLFSDRWEWVLGGLVLCGLVVFLWDRLGASREGEGEKRGGGICLALVVLWFAIASFSVLQFHPLHLHRVTVMMLPSAALILGMLLRPAFSIDRRNLFSMAVVALLLVLFVGQTVSTGKQAYRLRTFVPAPIQTVLEVERMSEAESTVVFWFDVPRFVQWYLPDYKMYLLDYESKTVLPALNAPGVETILSPGDILFSGSGRLLEHSRDYEIYSAHAESRAYLFESDRLNLIPLEGFHHKERTGLWTEDRFTGFIRGTAAGDADLYLTIRSGLDEERVLDISIEGELCYSKLIGTSSEELVIPLPLDRKWKRIEFVSRSGCDSPKDLGHSNDTRCMAFWIQSMAMGPTRFEVGDTLSFDEEGGRFEYLGEGWADPEEGWVWSDEKRVEVGFPVGSLPDGDLKLDFDAHYFLGDESDVRKVNIYANGELVSSDRIANENHSNPSCIVPKSLLKDERTLKLVFEFEDLRSPKDFGLSDDSRLLGISLRKIFLRDTNDEG</sequence>
<evidence type="ECO:0000313" key="10">
    <source>
        <dbReference type="EMBL" id="MBK1875739.1"/>
    </source>
</evidence>
<comment type="caution">
    <text evidence="10">The sequence shown here is derived from an EMBL/GenBank/DDBJ whole genome shotgun (WGS) entry which is preliminary data.</text>
</comment>
<feature type="transmembrane region" description="Helical" evidence="8">
    <location>
        <begin position="199"/>
        <end position="217"/>
    </location>
</feature>
<dbReference type="GO" id="GO:0016763">
    <property type="term" value="F:pentosyltransferase activity"/>
    <property type="evidence" value="ECO:0007669"/>
    <property type="project" value="TreeGrafter"/>
</dbReference>